<evidence type="ECO:0000256" key="11">
    <source>
        <dbReference type="RuleBase" id="RU000489"/>
    </source>
</evidence>
<organism evidence="14 15">
    <name type="scientific">Diaporthe helianthi</name>
    <dbReference type="NCBI Taxonomy" id="158607"/>
    <lineage>
        <taxon>Eukaryota</taxon>
        <taxon>Fungi</taxon>
        <taxon>Dikarya</taxon>
        <taxon>Ascomycota</taxon>
        <taxon>Pezizomycotina</taxon>
        <taxon>Sordariomycetes</taxon>
        <taxon>Sordariomycetidae</taxon>
        <taxon>Diaporthales</taxon>
        <taxon>Diaporthaceae</taxon>
        <taxon>Diaporthe</taxon>
    </lineage>
</organism>
<dbReference type="Gene3D" id="3.20.20.80">
    <property type="entry name" value="Glycosidases"/>
    <property type="match status" value="2"/>
</dbReference>
<name>A0A2P5HGV0_DIAHE</name>
<dbReference type="SUPFAM" id="SSF51445">
    <property type="entry name" value="(Trans)glycosidases"/>
    <property type="match status" value="1"/>
</dbReference>
<evidence type="ECO:0000256" key="12">
    <source>
        <dbReference type="SAM" id="SignalP"/>
    </source>
</evidence>
<dbReference type="InterPro" id="IPR050314">
    <property type="entry name" value="Glycosyl_Hydrlase_18"/>
</dbReference>
<dbReference type="EC" id="3.2.1.14" evidence="4"/>
<comment type="caution">
    <text evidence="14">The sequence shown here is derived from an EMBL/GenBank/DDBJ whole genome shotgun (WGS) entry which is preliminary data.</text>
</comment>
<evidence type="ECO:0000259" key="13">
    <source>
        <dbReference type="PROSITE" id="PS51910"/>
    </source>
</evidence>
<feature type="chain" id="PRO_5015127320" description="chitinase" evidence="12">
    <location>
        <begin position="22"/>
        <end position="423"/>
    </location>
</feature>
<keyword evidence="10" id="KW-0624">Polysaccharide degradation</keyword>
<comment type="subcellular location">
    <subcellularLocation>
        <location evidence="2">Secreted</location>
    </subcellularLocation>
</comment>
<feature type="domain" description="GH18" evidence="13">
    <location>
        <begin position="42"/>
        <end position="423"/>
    </location>
</feature>
<gene>
    <name evidence="14" type="ORF">DHEL01_v212136</name>
</gene>
<dbReference type="PANTHER" id="PTHR11177">
    <property type="entry name" value="CHITINASE"/>
    <property type="match status" value="1"/>
</dbReference>
<keyword evidence="12" id="KW-0732">Signal</keyword>
<proteinExistence type="inferred from homology"/>
<dbReference type="SUPFAM" id="SSF54556">
    <property type="entry name" value="Chitinase insertion domain"/>
    <property type="match status" value="1"/>
</dbReference>
<reference evidence="14" key="1">
    <citation type="submission" date="2017-09" db="EMBL/GenBank/DDBJ databases">
        <title>Polyketide synthases of a Diaporthe helianthi virulent isolate.</title>
        <authorList>
            <person name="Baroncelli R."/>
        </authorList>
    </citation>
    <scope>NUCLEOTIDE SEQUENCE [LARGE SCALE GENOMIC DNA]</scope>
    <source>
        <strain evidence="14">7/96</strain>
    </source>
</reference>
<dbReference type="EMBL" id="MAVT02002249">
    <property type="protein sequence ID" value="POS69470.1"/>
    <property type="molecule type" value="Genomic_DNA"/>
</dbReference>
<dbReference type="InterPro" id="IPR001579">
    <property type="entry name" value="Glyco_hydro_18_chit_AS"/>
</dbReference>
<keyword evidence="8" id="KW-0119">Carbohydrate metabolism</keyword>
<dbReference type="GO" id="GO:0006032">
    <property type="term" value="P:chitin catabolic process"/>
    <property type="evidence" value="ECO:0007669"/>
    <property type="project" value="UniProtKB-KW"/>
</dbReference>
<dbReference type="InterPro" id="IPR017853">
    <property type="entry name" value="GH"/>
</dbReference>
<feature type="signal peptide" evidence="12">
    <location>
        <begin position="1"/>
        <end position="21"/>
    </location>
</feature>
<sequence>MVLSTSLAALVLGASVPFVSAAPKGCGKPPTGSGTNSSANGLVSATYFAGYHANRGFPVSSIPWDKYTEIKYAFAETSEDHSLNLSKSAPDQLPVFVSDAKKNNVKALVSIGGWTGSRFFSSSIGSAENRTAFIKNCLDLVSQYQLDGLDFDFEYPNRQGLGCNAINENDTANFLTFLQELRQQAPDLIFTAATSLFPWNDATGARSTDLSGFASVLDYMMIMNYDVYGAWAPTAGPNAPLDSACDARNTMGSGKMGVQMWLDAGVPADKLVLGLAAYAHGFRVNQTSAMAENGTLNLFPPQNSSDRFQGSSWDDDPPIDDCGNAQPPSGTYPLWSLITEAGFLDENAKPLPGIEYTWDSCSQTPFLYNATSQIYVSYDDAQSITAKGEYIVSTGLKGFATWEAGGDYNDIIIDAARKSTGLA</sequence>
<dbReference type="PROSITE" id="PS51910">
    <property type="entry name" value="GH18_2"/>
    <property type="match status" value="1"/>
</dbReference>
<accession>A0A2P5HGV0</accession>
<dbReference type="PROSITE" id="PS01095">
    <property type="entry name" value="GH18_1"/>
    <property type="match status" value="1"/>
</dbReference>
<dbReference type="AlphaFoldDB" id="A0A2P5HGV0"/>
<evidence type="ECO:0000256" key="7">
    <source>
        <dbReference type="ARBA" id="ARBA00023024"/>
    </source>
</evidence>
<evidence type="ECO:0000256" key="8">
    <source>
        <dbReference type="ARBA" id="ARBA00023277"/>
    </source>
</evidence>
<keyword evidence="15" id="KW-1185">Reference proteome</keyword>
<evidence type="ECO:0000313" key="15">
    <source>
        <dbReference type="Proteomes" id="UP000094444"/>
    </source>
</evidence>
<dbReference type="OrthoDB" id="76388at2759"/>
<dbReference type="Pfam" id="PF00704">
    <property type="entry name" value="Glyco_hydro_18"/>
    <property type="match status" value="1"/>
</dbReference>
<evidence type="ECO:0000256" key="9">
    <source>
        <dbReference type="ARBA" id="ARBA00023295"/>
    </source>
</evidence>
<dbReference type="Gene3D" id="3.10.50.10">
    <property type="match status" value="1"/>
</dbReference>
<dbReference type="STRING" id="158607.A0A2P5HGV0"/>
<comment type="similarity">
    <text evidence="3">Belongs to the glycosyl hydrolase 18 family. Chitinase class V subfamily.</text>
</comment>
<protein>
    <recommendedName>
        <fullName evidence="4">chitinase</fullName>
        <ecNumber evidence="4">3.2.1.14</ecNumber>
    </recommendedName>
</protein>
<dbReference type="Proteomes" id="UP000094444">
    <property type="component" value="Unassembled WGS sequence"/>
</dbReference>
<evidence type="ECO:0000256" key="5">
    <source>
        <dbReference type="ARBA" id="ARBA00022525"/>
    </source>
</evidence>
<dbReference type="SMART" id="SM00636">
    <property type="entry name" value="Glyco_18"/>
    <property type="match status" value="1"/>
</dbReference>
<evidence type="ECO:0000313" key="14">
    <source>
        <dbReference type="EMBL" id="POS69470.1"/>
    </source>
</evidence>
<keyword evidence="9 11" id="KW-0326">Glycosidase</keyword>
<dbReference type="GO" id="GO:0005576">
    <property type="term" value="C:extracellular region"/>
    <property type="evidence" value="ECO:0007669"/>
    <property type="project" value="UniProtKB-SubCell"/>
</dbReference>
<dbReference type="InParanoid" id="A0A2P5HGV0"/>
<evidence type="ECO:0000256" key="10">
    <source>
        <dbReference type="ARBA" id="ARBA00023326"/>
    </source>
</evidence>
<dbReference type="GO" id="GO:0000272">
    <property type="term" value="P:polysaccharide catabolic process"/>
    <property type="evidence" value="ECO:0007669"/>
    <property type="project" value="UniProtKB-KW"/>
</dbReference>
<dbReference type="InterPro" id="IPR011583">
    <property type="entry name" value="Chitinase_II/V-like_cat"/>
</dbReference>
<keyword evidence="7" id="KW-0146">Chitin degradation</keyword>
<evidence type="ECO:0000256" key="1">
    <source>
        <dbReference type="ARBA" id="ARBA00000822"/>
    </source>
</evidence>
<evidence type="ECO:0000256" key="6">
    <source>
        <dbReference type="ARBA" id="ARBA00022801"/>
    </source>
</evidence>
<dbReference type="GO" id="GO:0008061">
    <property type="term" value="F:chitin binding"/>
    <property type="evidence" value="ECO:0007669"/>
    <property type="project" value="InterPro"/>
</dbReference>
<keyword evidence="6 11" id="KW-0378">Hydrolase</keyword>
<evidence type="ECO:0000256" key="2">
    <source>
        <dbReference type="ARBA" id="ARBA00004613"/>
    </source>
</evidence>
<dbReference type="GO" id="GO:0008843">
    <property type="term" value="F:endochitinase activity"/>
    <property type="evidence" value="ECO:0007669"/>
    <property type="project" value="UniProtKB-EC"/>
</dbReference>
<dbReference type="InterPro" id="IPR029070">
    <property type="entry name" value="Chitinase_insertion_sf"/>
</dbReference>
<evidence type="ECO:0000256" key="4">
    <source>
        <dbReference type="ARBA" id="ARBA00012729"/>
    </source>
</evidence>
<dbReference type="InterPro" id="IPR001223">
    <property type="entry name" value="Glyco_hydro18_cat"/>
</dbReference>
<dbReference type="PANTHER" id="PTHR11177:SF392">
    <property type="entry name" value="HAP41P"/>
    <property type="match status" value="1"/>
</dbReference>
<comment type="catalytic activity">
    <reaction evidence="1">
        <text>Random endo-hydrolysis of N-acetyl-beta-D-glucosaminide (1-&gt;4)-beta-linkages in chitin and chitodextrins.</text>
        <dbReference type="EC" id="3.2.1.14"/>
    </reaction>
</comment>
<evidence type="ECO:0000256" key="3">
    <source>
        <dbReference type="ARBA" id="ARBA00008682"/>
    </source>
</evidence>
<keyword evidence="5" id="KW-0964">Secreted</keyword>